<dbReference type="RefSeq" id="WP_093309838.1">
    <property type="nucleotide sequence ID" value="NZ_FOZG01000001.1"/>
</dbReference>
<accession>A0A1I6JJZ0</accession>
<sequence>MAEIARRLTTGELRYAVEIFGSSIDYTKVLVHNTEAYFFQPSDTAITPNGEIYFPQESYKPDFSLKLTDAAWLIHELAHVWQHQRGMWVRTRGMLNRTYDYGDLATATRSFLSYGIEQQASIVGDYFRLRHGLGPTRGQGPISAYEALIPFLPGRRR</sequence>
<dbReference type="AlphaFoldDB" id="A0A1I6JJZ0"/>
<dbReference type="STRING" id="1166337.SAMN05192580_0373"/>
<protein>
    <recommendedName>
        <fullName evidence="3">Type IV secretion protein Rhs</fullName>
    </recommendedName>
</protein>
<evidence type="ECO:0008006" key="3">
    <source>
        <dbReference type="Google" id="ProtNLM"/>
    </source>
</evidence>
<gene>
    <name evidence="1" type="ORF">SAMN05192580_0373</name>
</gene>
<proteinExistence type="predicted"/>
<name>A0A1I6JJZ0_9SPHN</name>
<evidence type="ECO:0000313" key="1">
    <source>
        <dbReference type="EMBL" id="SFR79263.1"/>
    </source>
</evidence>
<dbReference type="EMBL" id="FOZG01000001">
    <property type="protein sequence ID" value="SFR79263.1"/>
    <property type="molecule type" value="Genomic_DNA"/>
</dbReference>
<evidence type="ECO:0000313" key="2">
    <source>
        <dbReference type="Proteomes" id="UP000198824"/>
    </source>
</evidence>
<dbReference type="Proteomes" id="UP000198824">
    <property type="component" value="Unassembled WGS sequence"/>
</dbReference>
<keyword evidence="2" id="KW-1185">Reference proteome</keyword>
<reference evidence="1 2" key="1">
    <citation type="submission" date="2016-10" db="EMBL/GenBank/DDBJ databases">
        <authorList>
            <person name="de Groot N.N."/>
        </authorList>
    </citation>
    <scope>NUCLEOTIDE SEQUENCE [LARGE SCALE GENOMIC DNA]</scope>
    <source>
        <strain evidence="1 2">S5-249</strain>
    </source>
</reference>
<organism evidence="1 2">
    <name type="scientific">Sphingomonas jatrophae</name>
    <dbReference type="NCBI Taxonomy" id="1166337"/>
    <lineage>
        <taxon>Bacteria</taxon>
        <taxon>Pseudomonadati</taxon>
        <taxon>Pseudomonadota</taxon>
        <taxon>Alphaproteobacteria</taxon>
        <taxon>Sphingomonadales</taxon>
        <taxon>Sphingomonadaceae</taxon>
        <taxon>Sphingomonas</taxon>
    </lineage>
</organism>
<dbReference type="OrthoDB" id="8686772at2"/>